<evidence type="ECO:0000313" key="2">
    <source>
        <dbReference type="Proteomes" id="UP000016057"/>
    </source>
</evidence>
<name>K8ZB49_9ENTE</name>
<accession>K8ZB49</accession>
<evidence type="ECO:0008006" key="3">
    <source>
        <dbReference type="Google" id="ProtNLM"/>
    </source>
</evidence>
<sequence>MDFYIEKDVIRRIKLVEFIYSHNHCLVDEILNELKISLQTLKNDFKRVNIDIEEFILTSHINSKEISITFKTNIPLLQITQKLYNESKFVRSLYRALHTSDLTIAELREAEFISESNAFRILSNVKLYLTEHDILKNEVRYRMLVNATYARIDFADEYIDQFLWHKAKIILENIIDKRTVHFNDFDAKIVIMNIYLALSRNEEHPLQISLRQFAFLLEDPTYPKLKREYEKEMSKEKAEIEAVLTTLVYHQFANYKDYTVSQPFQKTHWNALTAQHNQVYALYIQLITLSSRTIIDESSFQRQFERVLFNGWVGINLFTPHFLIDSHSFNYQQFRQVILRWNAENPIALNLQENSIKGFYYLYKNILATHDNYYVCNIVATNQDQFTFIFNFFFKYISSAQFKINSTIYYTLDELPEEYFNYPYIIICDHSLYKENYKNAKNLFPFAVDTIRQDTQRLIDSIFEDVNSLKTTMDKDYLS</sequence>
<reference evidence="1 2" key="1">
    <citation type="journal article" date="2013" name="Genome Announc.">
        <title>Draft Genome Sequence of Catellicoccus marimammalium, a Novel Species Commonly Found in Gull Feces.</title>
        <authorList>
            <person name="Weigand M.R."/>
            <person name="Ryu H."/>
            <person name="Bozcek L."/>
            <person name="Konstantinidis K.T."/>
            <person name="Santo Domingo J.W."/>
        </authorList>
    </citation>
    <scope>NUCLEOTIDE SEQUENCE [LARGE SCALE GENOMIC DNA]</scope>
    <source>
        <strain evidence="1 2">M35/04/3</strain>
    </source>
</reference>
<comment type="caution">
    <text evidence="1">The sequence shown here is derived from an EMBL/GenBank/DDBJ whole genome shotgun (WGS) entry which is preliminary data.</text>
</comment>
<dbReference type="AlphaFoldDB" id="K8ZB49"/>
<gene>
    <name evidence="1" type="ORF">C683_0603</name>
</gene>
<dbReference type="RefSeq" id="WP_009489881.1">
    <property type="nucleotide sequence ID" value="NZ_AMYT01000017.1"/>
</dbReference>
<proteinExistence type="predicted"/>
<dbReference type="eggNOG" id="COG3711">
    <property type="taxonomic scope" value="Bacteria"/>
</dbReference>
<dbReference type="STRING" id="1234409.C683_0603"/>
<keyword evidence="2" id="KW-1185">Reference proteome</keyword>
<organism evidence="1 2">
    <name type="scientific">Catellicoccus marimammalium M35/04/3</name>
    <dbReference type="NCBI Taxonomy" id="1234409"/>
    <lineage>
        <taxon>Bacteria</taxon>
        <taxon>Bacillati</taxon>
        <taxon>Bacillota</taxon>
        <taxon>Bacilli</taxon>
        <taxon>Lactobacillales</taxon>
        <taxon>Enterococcaceae</taxon>
        <taxon>Catellicoccus</taxon>
    </lineage>
</organism>
<evidence type="ECO:0000313" key="1">
    <source>
        <dbReference type="EMBL" id="EKU27272.1"/>
    </source>
</evidence>
<dbReference type="OrthoDB" id="2191679at2"/>
<protein>
    <recommendedName>
        <fullName evidence="3">Mga helix-turn-helix domain-containing protein</fullName>
    </recommendedName>
</protein>
<dbReference type="Proteomes" id="UP000016057">
    <property type="component" value="Unassembled WGS sequence"/>
</dbReference>
<dbReference type="EMBL" id="AMYT01000017">
    <property type="protein sequence ID" value="EKU27272.1"/>
    <property type="molecule type" value="Genomic_DNA"/>
</dbReference>